<dbReference type="SUPFAM" id="SSF53474">
    <property type="entry name" value="alpha/beta-Hydrolases"/>
    <property type="match status" value="1"/>
</dbReference>
<gene>
    <name evidence="3" type="ORF">MSL71_44160</name>
</gene>
<proteinExistence type="predicted"/>
<dbReference type="Gene3D" id="3.40.50.1820">
    <property type="entry name" value="alpha/beta hydrolase"/>
    <property type="match status" value="1"/>
</dbReference>
<dbReference type="EMBL" id="CAADHO010000011">
    <property type="protein sequence ID" value="VFQ46746.1"/>
    <property type="molecule type" value="Genomic_DNA"/>
</dbReference>
<dbReference type="InterPro" id="IPR029058">
    <property type="entry name" value="AB_hydrolase_fold"/>
</dbReference>
<reference evidence="3 4" key="1">
    <citation type="submission" date="2019-03" db="EMBL/GenBank/DDBJ databases">
        <authorList>
            <person name="Nijsse B."/>
        </authorList>
    </citation>
    <scope>NUCLEOTIDE SEQUENCE [LARGE SCALE GENOMIC DNA]</scope>
    <source>
        <strain evidence="3">Desulfoluna butyratoxydans MSL71</strain>
    </source>
</reference>
<evidence type="ECO:0000313" key="3">
    <source>
        <dbReference type="EMBL" id="VFQ46746.1"/>
    </source>
</evidence>
<dbReference type="GO" id="GO:0016020">
    <property type="term" value="C:membrane"/>
    <property type="evidence" value="ECO:0007669"/>
    <property type="project" value="TreeGrafter"/>
</dbReference>
<name>A0A4U8YR35_9BACT</name>
<dbReference type="PANTHER" id="PTHR43798">
    <property type="entry name" value="MONOACYLGLYCEROL LIPASE"/>
    <property type="match status" value="1"/>
</dbReference>
<dbReference type="Proteomes" id="UP000507962">
    <property type="component" value="Unassembled WGS sequence"/>
</dbReference>
<protein>
    <submittedName>
        <fullName evidence="3">Alpha/beta hydrolase fold</fullName>
    </submittedName>
</protein>
<dbReference type="Pfam" id="PF12697">
    <property type="entry name" value="Abhydrolase_6"/>
    <property type="match status" value="1"/>
</dbReference>
<organism evidence="3 4">
    <name type="scientific">Desulfoluna butyratoxydans</name>
    <dbReference type="NCBI Taxonomy" id="231438"/>
    <lineage>
        <taxon>Bacteria</taxon>
        <taxon>Pseudomonadati</taxon>
        <taxon>Thermodesulfobacteriota</taxon>
        <taxon>Desulfobacteria</taxon>
        <taxon>Desulfobacterales</taxon>
        <taxon>Desulfolunaceae</taxon>
        <taxon>Desulfoluna</taxon>
    </lineage>
</organism>
<sequence>MENVRTYGKAPFGVAVVHGGPGGAGEMAPVARELSHQWGVLEPLQTALSLEGQVAELRSALLEHATCPVALIGFSWGAWLSVILAARFPELVNQLILVGSGPFLEADAAGIDAERMGRLTPEERAEVKGLLPDLKHPSARVRNEVFLRFGRIFSKADAFDPMEGDKADIFCSADIFNAVWPEAAQCRRNGSLLTAASSLTCPVTAIHGDYDPHPADGVRVPLEKALDEFQFFLLPQCGHVPWKETQARAPFYDLLKKSLRRPCRK</sequence>
<accession>A0A4U8YR35</accession>
<dbReference type="GO" id="GO:0016787">
    <property type="term" value="F:hydrolase activity"/>
    <property type="evidence" value="ECO:0007669"/>
    <property type="project" value="UniProtKB-KW"/>
</dbReference>
<evidence type="ECO:0000256" key="1">
    <source>
        <dbReference type="ARBA" id="ARBA00022801"/>
    </source>
</evidence>
<keyword evidence="4" id="KW-1185">Reference proteome</keyword>
<feature type="domain" description="AB hydrolase-1" evidence="2">
    <location>
        <begin position="17"/>
        <end position="244"/>
    </location>
</feature>
<keyword evidence="1 3" id="KW-0378">Hydrolase</keyword>
<dbReference type="InterPro" id="IPR000073">
    <property type="entry name" value="AB_hydrolase_1"/>
</dbReference>
<dbReference type="InterPro" id="IPR050266">
    <property type="entry name" value="AB_hydrolase_sf"/>
</dbReference>
<dbReference type="PANTHER" id="PTHR43798:SF31">
    <property type="entry name" value="AB HYDROLASE SUPERFAMILY PROTEIN YCLE"/>
    <property type="match status" value="1"/>
</dbReference>
<dbReference type="AlphaFoldDB" id="A0A4U8YR35"/>
<evidence type="ECO:0000259" key="2">
    <source>
        <dbReference type="Pfam" id="PF12697"/>
    </source>
</evidence>
<evidence type="ECO:0000313" key="4">
    <source>
        <dbReference type="Proteomes" id="UP000507962"/>
    </source>
</evidence>
<dbReference type="RefSeq" id="WP_180145099.1">
    <property type="nucleotide sequence ID" value="NZ_CAADHO010000011.1"/>
</dbReference>